<dbReference type="Proteomes" id="UP000000238">
    <property type="component" value="Chromosome"/>
</dbReference>
<dbReference type="EMBL" id="CP000155">
    <property type="protein sequence ID" value="ABC32332.1"/>
    <property type="molecule type" value="Genomic_DNA"/>
</dbReference>
<name>Q2SAJ2_HAHCH</name>
<keyword evidence="2" id="KW-1185">Reference proteome</keyword>
<dbReference type="RefSeq" id="WP_011399391.1">
    <property type="nucleotide sequence ID" value="NC_007645.1"/>
</dbReference>
<proteinExistence type="predicted"/>
<evidence type="ECO:0000313" key="2">
    <source>
        <dbReference type="Proteomes" id="UP000000238"/>
    </source>
</evidence>
<dbReference type="HOGENOM" id="CLU_2422848_0_0_6"/>
<organism evidence="1 2">
    <name type="scientific">Hahella chejuensis (strain KCTC 2396)</name>
    <dbReference type="NCBI Taxonomy" id="349521"/>
    <lineage>
        <taxon>Bacteria</taxon>
        <taxon>Pseudomonadati</taxon>
        <taxon>Pseudomonadota</taxon>
        <taxon>Gammaproteobacteria</taxon>
        <taxon>Oceanospirillales</taxon>
        <taxon>Hahellaceae</taxon>
        <taxon>Hahella</taxon>
    </lineage>
</organism>
<protein>
    <submittedName>
        <fullName evidence="1">Uncharacterized protein</fullName>
    </submittedName>
</protein>
<gene>
    <name evidence="1" type="ordered locus">HCH_05677</name>
</gene>
<dbReference type="AlphaFoldDB" id="Q2SAJ2"/>
<sequence length="93" mass="10805">METIHQPHTEEKALALTRLMSEPLPKREAITKLHGLLIDERLARYLGKLEEDEDARLLIRFHLLGLLSDASRLIAPWEDIALKLCWRLIDRPS</sequence>
<evidence type="ECO:0000313" key="1">
    <source>
        <dbReference type="EMBL" id="ABC32332.1"/>
    </source>
</evidence>
<reference evidence="1 2" key="1">
    <citation type="journal article" date="2005" name="Nucleic Acids Res.">
        <title>Genomic blueprint of Hahella chejuensis, a marine microbe producing an algicidal agent.</title>
        <authorList>
            <person name="Jeong H."/>
            <person name="Yim J.H."/>
            <person name="Lee C."/>
            <person name="Choi S.-H."/>
            <person name="Park Y.K."/>
            <person name="Yoon S.H."/>
            <person name="Hur C.-G."/>
            <person name="Kang H.-Y."/>
            <person name="Kim D."/>
            <person name="Lee H.H."/>
            <person name="Park K.H."/>
            <person name="Park S.-H."/>
            <person name="Park H.-S."/>
            <person name="Lee H.K."/>
            <person name="Oh T.K."/>
            <person name="Kim J.F."/>
        </authorList>
    </citation>
    <scope>NUCLEOTIDE SEQUENCE [LARGE SCALE GENOMIC DNA]</scope>
    <source>
        <strain evidence="1 2">KCTC 2396</strain>
    </source>
</reference>
<accession>Q2SAJ2</accession>
<dbReference type="KEGG" id="hch:HCH_05677"/>
<dbReference type="STRING" id="349521.HCH_05677"/>